<dbReference type="InterPro" id="IPR011877">
    <property type="entry name" value="Ribokinase"/>
</dbReference>
<comment type="subcellular location">
    <subcellularLocation>
        <location evidence="9">Cytoplasm</location>
    </subcellularLocation>
</comment>
<evidence type="ECO:0000256" key="1">
    <source>
        <dbReference type="ARBA" id="ARBA00022679"/>
    </source>
</evidence>
<reference evidence="11 12" key="1">
    <citation type="submission" date="2020-06" db="EMBL/GenBank/DDBJ databases">
        <title>Anaerococcus sp. nov., isolated form swine feces.</title>
        <authorList>
            <person name="Yu S."/>
        </authorList>
    </citation>
    <scope>NUCLEOTIDE SEQUENCE [LARGE SCALE GENOMIC DNA]</scope>
    <source>
        <strain evidence="11 12">AGMB00486</strain>
    </source>
</reference>
<evidence type="ECO:0000256" key="8">
    <source>
        <dbReference type="ARBA" id="ARBA00023277"/>
    </source>
</evidence>
<keyword evidence="9" id="KW-0963">Cytoplasm</keyword>
<protein>
    <recommendedName>
        <fullName evidence="9">Ribokinase</fullName>
        <shortName evidence="9">RK</shortName>
        <ecNumber evidence="9">2.7.1.15</ecNumber>
    </recommendedName>
</protein>
<dbReference type="PRINTS" id="PR00990">
    <property type="entry name" value="RIBOKINASE"/>
</dbReference>
<dbReference type="Pfam" id="PF00294">
    <property type="entry name" value="PfkB"/>
    <property type="match status" value="1"/>
</dbReference>
<dbReference type="CDD" id="cd01174">
    <property type="entry name" value="ribokinase"/>
    <property type="match status" value="1"/>
</dbReference>
<name>A0ABX2NCU7_9FIRM</name>
<feature type="binding site" evidence="9">
    <location>
        <begin position="10"/>
        <end position="12"/>
    </location>
    <ligand>
        <name>substrate</name>
    </ligand>
</feature>
<feature type="binding site" evidence="9">
    <location>
        <position position="278"/>
    </location>
    <ligand>
        <name>K(+)</name>
        <dbReference type="ChEBI" id="CHEBI:29103"/>
    </ligand>
</feature>
<feature type="active site" description="Proton acceptor" evidence="9">
    <location>
        <position position="243"/>
    </location>
</feature>
<proteinExistence type="inferred from homology"/>
<keyword evidence="5 9" id="KW-0067">ATP-binding</keyword>
<comment type="cofactor">
    <cofactor evidence="9">
        <name>Mg(2+)</name>
        <dbReference type="ChEBI" id="CHEBI:18420"/>
    </cofactor>
    <text evidence="9">Requires a divalent cation, most likely magnesium in vivo, as an electrophilic catalyst to aid phosphoryl group transfer. It is the chelate of the metal and the nucleotide that is the actual substrate.</text>
</comment>
<dbReference type="InterPro" id="IPR002139">
    <property type="entry name" value="Ribo/fructo_kinase"/>
</dbReference>
<comment type="function">
    <text evidence="9">Catalyzes the phosphorylation of ribose at O-5 in a reaction requiring ATP and magnesium. The resulting D-ribose-5-phosphate can then be used either for sythesis of nucleotides, histidine, and tryptophan, or as a component of the pentose phosphate pathway.</text>
</comment>
<comment type="subunit">
    <text evidence="9">Homodimer.</text>
</comment>
<feature type="binding site" evidence="9">
    <location>
        <position position="179"/>
    </location>
    <ligand>
        <name>ATP</name>
        <dbReference type="ChEBI" id="CHEBI:30616"/>
    </ligand>
</feature>
<sequence>MNILNFGSVNIDSYFKVDHIARPGETISSISLKKKPGGKGLNQSIALKKVYDNLYHAGLFGNDGEFIKNLFEENSINTKFFRKSNSDTGNALIQVDKNGENSIVLYKGANFDIDEKFVDEVLDYFSKDDVLVLQNEISSLSYIVDKAKEKRMKIVLNPSPINEVIFNLDFSKLDLLILNETEAKDISKFSNNDEIIEFFRRTYPDLKVILTLGANGSIYFDKDELIKQKAYIVNTVDTTGAGDTFMGFFVGSYYKGDDIKKSMDLASIASALACMKDGASTSIPSIEEVKKFKENLS</sequence>
<evidence type="ECO:0000256" key="6">
    <source>
        <dbReference type="ARBA" id="ARBA00022842"/>
    </source>
</evidence>
<comment type="caution">
    <text evidence="9">Lacks conserved residue(s) required for the propagation of feature annotation.</text>
</comment>
<keyword evidence="4 9" id="KW-0418">Kinase</keyword>
<feature type="binding site" evidence="9">
    <location>
        <position position="136"/>
    </location>
    <ligand>
        <name>substrate</name>
    </ligand>
</feature>
<keyword evidence="12" id="KW-1185">Reference proteome</keyword>
<comment type="activity regulation">
    <text evidence="9">Activated by a monovalent cation that binds near, but not in, the active site. The most likely occupant of the site in vivo is potassium. Ion binding induces a conformational change that may alter substrate affinity.</text>
</comment>
<keyword evidence="7 9" id="KW-0630">Potassium</keyword>
<feature type="binding site" evidence="9">
    <location>
        <position position="273"/>
    </location>
    <ligand>
        <name>K(+)</name>
        <dbReference type="ChEBI" id="CHEBI:29103"/>
    </ligand>
</feature>
<keyword evidence="8 9" id="KW-0119">Carbohydrate metabolism</keyword>
<feature type="binding site" evidence="9">
    <location>
        <begin position="211"/>
        <end position="216"/>
    </location>
    <ligand>
        <name>ATP</name>
        <dbReference type="ChEBI" id="CHEBI:30616"/>
    </ligand>
</feature>
<accession>A0ABX2NCU7</accession>
<evidence type="ECO:0000256" key="7">
    <source>
        <dbReference type="ARBA" id="ARBA00022958"/>
    </source>
</evidence>
<keyword evidence="2 9" id="KW-0479">Metal-binding</keyword>
<organism evidence="11 12">
    <name type="scientific">Anaerococcus faecalis</name>
    <dbReference type="NCBI Taxonomy" id="2742993"/>
    <lineage>
        <taxon>Bacteria</taxon>
        <taxon>Bacillati</taxon>
        <taxon>Bacillota</taxon>
        <taxon>Tissierellia</taxon>
        <taxon>Tissierellales</taxon>
        <taxon>Peptoniphilaceae</taxon>
        <taxon>Anaerococcus</taxon>
    </lineage>
</organism>
<dbReference type="InterPro" id="IPR011611">
    <property type="entry name" value="PfkB_dom"/>
</dbReference>
<dbReference type="RefSeq" id="WP_176270246.1">
    <property type="nucleotide sequence ID" value="NZ_JABVBA010000017.1"/>
</dbReference>
<comment type="similarity">
    <text evidence="9">Belongs to the carbohydrate kinase PfkB family. Ribokinase subfamily.</text>
</comment>
<keyword evidence="1 9" id="KW-0808">Transferase</keyword>
<evidence type="ECO:0000256" key="5">
    <source>
        <dbReference type="ARBA" id="ARBA00022840"/>
    </source>
</evidence>
<evidence type="ECO:0000256" key="3">
    <source>
        <dbReference type="ARBA" id="ARBA00022741"/>
    </source>
</evidence>
<dbReference type="PANTHER" id="PTHR10584">
    <property type="entry name" value="SUGAR KINASE"/>
    <property type="match status" value="1"/>
</dbReference>
<evidence type="ECO:0000259" key="10">
    <source>
        <dbReference type="Pfam" id="PF00294"/>
    </source>
</evidence>
<feature type="binding site" evidence="9">
    <location>
        <begin position="38"/>
        <end position="42"/>
    </location>
    <ligand>
        <name>substrate</name>
    </ligand>
</feature>
<dbReference type="HAMAP" id="MF_01987">
    <property type="entry name" value="Ribokinase"/>
    <property type="match status" value="1"/>
</dbReference>
<evidence type="ECO:0000256" key="2">
    <source>
        <dbReference type="ARBA" id="ARBA00022723"/>
    </source>
</evidence>
<evidence type="ECO:0000256" key="4">
    <source>
        <dbReference type="ARBA" id="ARBA00022777"/>
    </source>
</evidence>
<dbReference type="EMBL" id="JABVBA010000017">
    <property type="protein sequence ID" value="NVF12503.1"/>
    <property type="molecule type" value="Genomic_DNA"/>
</dbReference>
<dbReference type="Proteomes" id="UP000540919">
    <property type="component" value="Unassembled WGS sequence"/>
</dbReference>
<comment type="caution">
    <text evidence="11">The sequence shown here is derived from an EMBL/GenBank/DDBJ whole genome shotgun (WGS) entry which is preliminary data.</text>
</comment>
<dbReference type="SUPFAM" id="SSF53613">
    <property type="entry name" value="Ribokinase-like"/>
    <property type="match status" value="1"/>
</dbReference>
<feature type="binding site" evidence="9">
    <location>
        <position position="282"/>
    </location>
    <ligand>
        <name>K(+)</name>
        <dbReference type="ChEBI" id="CHEBI:29103"/>
    </ligand>
</feature>
<dbReference type="EC" id="2.7.1.15" evidence="9"/>
<evidence type="ECO:0000313" key="11">
    <source>
        <dbReference type="EMBL" id="NVF12503.1"/>
    </source>
</evidence>
<evidence type="ECO:0000256" key="9">
    <source>
        <dbReference type="HAMAP-Rule" id="MF_01987"/>
    </source>
</evidence>
<feature type="binding site" evidence="9">
    <location>
        <begin position="242"/>
        <end position="243"/>
    </location>
    <ligand>
        <name>ATP</name>
        <dbReference type="ChEBI" id="CHEBI:30616"/>
    </ligand>
</feature>
<gene>
    <name evidence="9" type="primary">rbsK</name>
    <name evidence="11" type="ORF">HV819_11105</name>
</gene>
<feature type="binding site" evidence="9">
    <location>
        <position position="243"/>
    </location>
    <ligand>
        <name>substrate</name>
    </ligand>
</feature>
<evidence type="ECO:0000313" key="12">
    <source>
        <dbReference type="Proteomes" id="UP000540919"/>
    </source>
</evidence>
<dbReference type="PANTHER" id="PTHR10584:SF166">
    <property type="entry name" value="RIBOKINASE"/>
    <property type="match status" value="1"/>
</dbReference>
<keyword evidence="3 9" id="KW-0547">Nucleotide-binding</keyword>
<dbReference type="Gene3D" id="3.40.1190.20">
    <property type="match status" value="1"/>
</dbReference>
<comment type="catalytic activity">
    <reaction evidence="9">
        <text>D-ribose + ATP = D-ribose 5-phosphate + ADP + H(+)</text>
        <dbReference type="Rhea" id="RHEA:13697"/>
        <dbReference type="ChEBI" id="CHEBI:15378"/>
        <dbReference type="ChEBI" id="CHEBI:30616"/>
        <dbReference type="ChEBI" id="CHEBI:47013"/>
        <dbReference type="ChEBI" id="CHEBI:78346"/>
        <dbReference type="ChEBI" id="CHEBI:456216"/>
        <dbReference type="EC" id="2.7.1.15"/>
    </reaction>
</comment>
<dbReference type="InterPro" id="IPR029056">
    <property type="entry name" value="Ribokinase-like"/>
</dbReference>
<feature type="binding site" evidence="9">
    <location>
        <position position="276"/>
    </location>
    <ligand>
        <name>K(+)</name>
        <dbReference type="ChEBI" id="CHEBI:29103"/>
    </ligand>
</feature>
<feature type="binding site" evidence="9">
    <location>
        <position position="237"/>
    </location>
    <ligand>
        <name>K(+)</name>
        <dbReference type="ChEBI" id="CHEBI:29103"/>
    </ligand>
</feature>
<feature type="domain" description="Carbohydrate kinase PfkB" evidence="10">
    <location>
        <begin position="4"/>
        <end position="285"/>
    </location>
</feature>
<feature type="binding site" evidence="9">
    <location>
        <position position="239"/>
    </location>
    <ligand>
        <name>K(+)</name>
        <dbReference type="ChEBI" id="CHEBI:29103"/>
    </ligand>
</feature>
<comment type="pathway">
    <text evidence="9">Carbohydrate metabolism; D-ribose degradation; D-ribose 5-phosphate from beta-D-ribopyranose: step 2/2.</text>
</comment>
<keyword evidence="6 9" id="KW-0460">Magnesium</keyword>